<dbReference type="Pfam" id="PF07727">
    <property type="entry name" value="RVT_2"/>
    <property type="match status" value="1"/>
</dbReference>
<dbReference type="InterPro" id="IPR013103">
    <property type="entry name" value="RVT_2"/>
</dbReference>
<evidence type="ECO:0000259" key="2">
    <source>
        <dbReference type="Pfam" id="PF07727"/>
    </source>
</evidence>
<evidence type="ECO:0000313" key="3">
    <source>
        <dbReference type="EMBL" id="CCC70139.1"/>
    </source>
</evidence>
<keyword evidence="4" id="KW-1185">Reference proteome</keyword>
<feature type="domain" description="Reverse transcriptase Ty1/copia-type" evidence="2">
    <location>
        <begin position="17"/>
        <end position="127"/>
    </location>
</feature>
<protein>
    <recommendedName>
        <fullName evidence="2">Reverse transcriptase Ty1/copia-type domain-containing protein</fullName>
    </recommendedName>
</protein>
<organism evidence="3 4">
    <name type="scientific">Naumovozyma castellii</name>
    <name type="common">Yeast</name>
    <name type="synonym">Saccharomyces castellii</name>
    <dbReference type="NCBI Taxonomy" id="27288"/>
    <lineage>
        <taxon>Eukaryota</taxon>
        <taxon>Fungi</taxon>
        <taxon>Dikarya</taxon>
        <taxon>Ascomycota</taxon>
        <taxon>Saccharomycotina</taxon>
        <taxon>Saccharomycetes</taxon>
        <taxon>Saccharomycetales</taxon>
        <taxon>Saccharomycetaceae</taxon>
        <taxon>Naumovozyma</taxon>
    </lineage>
</organism>
<dbReference type="GeneID" id="96903772"/>
<feature type="compositionally biased region" description="Polar residues" evidence="1">
    <location>
        <begin position="142"/>
        <end position="164"/>
    </location>
</feature>
<dbReference type="eggNOG" id="KOG0017">
    <property type="taxonomic scope" value="Eukaryota"/>
</dbReference>
<feature type="region of interest" description="Disordered" evidence="1">
    <location>
        <begin position="137"/>
        <end position="164"/>
    </location>
</feature>
<reference key="2">
    <citation type="submission" date="2011-08" db="EMBL/GenBank/DDBJ databases">
        <title>Genome sequence of Naumovozyma castellii.</title>
        <authorList>
            <person name="Gordon J.L."/>
            <person name="Armisen D."/>
            <person name="Proux-Wera E."/>
            <person name="OhEigeartaigh S.S."/>
            <person name="Byrne K.P."/>
            <person name="Wolfe K.H."/>
        </authorList>
    </citation>
    <scope>NUCLEOTIDE SEQUENCE</scope>
    <source>
        <strain>Type strain:CBS 4309</strain>
    </source>
</reference>
<dbReference type="RefSeq" id="XP_003676500.1">
    <property type="nucleotide sequence ID" value="XM_003676452.1"/>
</dbReference>
<proteinExistence type="predicted"/>
<dbReference type="Proteomes" id="UP000001640">
    <property type="component" value="Chromosome 5"/>
</dbReference>
<sequence length="247" mass="28172">MNTWDSSDIKGEKEVDKNKIINTMFIFTIKRDGRKKCRCVARDHQQKLGTFNEDATSSTVHHYALMTFLALALDKGQYVTQPDISSAHLYATLEEELYIRIPPHMHMPGKAMKLNKSLYGLKQSGVQLINDIPEHTTIDPVTDNSDAQELKTDNSSSPNNFDNTRSDVSTVDLIENQLLDPLNLLQLLKFPLKNVFSLAWNCMVQEMTSPSHLPCLGFCSFPYHPFLYHPNWISIEDLIVGFLLTQR</sequence>
<reference evidence="3 4" key="1">
    <citation type="journal article" date="2011" name="Proc. Natl. Acad. Sci. U.S.A.">
        <title>Evolutionary erosion of yeast sex chromosomes by mating-type switching accidents.</title>
        <authorList>
            <person name="Gordon J.L."/>
            <person name="Armisen D."/>
            <person name="Proux-Wera E."/>
            <person name="Oheigeartaigh S.S."/>
            <person name="Byrne K.P."/>
            <person name="Wolfe K.H."/>
        </authorList>
    </citation>
    <scope>NUCLEOTIDE SEQUENCE [LARGE SCALE GENOMIC DNA]</scope>
    <source>
        <strain evidence="4">ATCC 76901 / BCRC 22586 / CBS 4309 / NBRC 1992 / NRRL Y-12630</strain>
    </source>
</reference>
<dbReference type="KEGG" id="ncs:NCAS_0E00690"/>
<dbReference type="OrthoDB" id="4064460at2759"/>
<name>G0VF74_NAUCA</name>
<gene>
    <name evidence="3" type="primary">NCAS0E00690</name>
    <name evidence="3" type="ordered locus">NCAS_0E00690</name>
</gene>
<accession>G0VF74</accession>
<dbReference type="HOGENOM" id="CLU_1124815_0_0_1"/>
<dbReference type="STRING" id="1064592.G0VF74"/>
<dbReference type="EMBL" id="HE576756">
    <property type="protein sequence ID" value="CCC70139.1"/>
    <property type="molecule type" value="Genomic_DNA"/>
</dbReference>
<evidence type="ECO:0000256" key="1">
    <source>
        <dbReference type="SAM" id="MobiDB-lite"/>
    </source>
</evidence>
<dbReference type="AlphaFoldDB" id="G0VF74"/>
<evidence type="ECO:0000313" key="4">
    <source>
        <dbReference type="Proteomes" id="UP000001640"/>
    </source>
</evidence>
<dbReference type="InParanoid" id="G0VF74"/>